<evidence type="ECO:0000259" key="20">
    <source>
        <dbReference type="Pfam" id="PF00912"/>
    </source>
</evidence>
<evidence type="ECO:0000256" key="5">
    <source>
        <dbReference type="ARBA" id="ARBA00022645"/>
    </source>
</evidence>
<proteinExistence type="inferred from homology"/>
<name>A0AAN4HK24_BACTU</name>
<evidence type="ECO:0000256" key="3">
    <source>
        <dbReference type="ARBA" id="ARBA00007739"/>
    </source>
</evidence>
<organism evidence="21 22">
    <name type="scientific">Bacillus thuringiensis T01-328</name>
    <dbReference type="NCBI Taxonomy" id="1324966"/>
    <lineage>
        <taxon>Bacteria</taxon>
        <taxon>Bacillati</taxon>
        <taxon>Bacillota</taxon>
        <taxon>Bacilli</taxon>
        <taxon>Bacillales</taxon>
        <taxon>Bacillaceae</taxon>
        <taxon>Bacillus</taxon>
        <taxon>Bacillus cereus group</taxon>
    </lineage>
</organism>
<dbReference type="NCBIfam" id="TIGR02074">
    <property type="entry name" value="PBP_1a_fam"/>
    <property type="match status" value="1"/>
</dbReference>
<keyword evidence="10" id="KW-0133">Cell shape</keyword>
<keyword evidence="9" id="KW-0378">Hydrolase</keyword>
<dbReference type="FunFam" id="1.10.3810.10:FF:000001">
    <property type="entry name" value="Penicillin-binding protein 1A"/>
    <property type="match status" value="1"/>
</dbReference>
<dbReference type="GO" id="GO:0009252">
    <property type="term" value="P:peptidoglycan biosynthetic process"/>
    <property type="evidence" value="ECO:0007669"/>
    <property type="project" value="UniProtKB-KW"/>
</dbReference>
<dbReference type="RefSeq" id="WP_000449990.1">
    <property type="nucleotide sequence ID" value="NZ_ARXZ02000004.1"/>
</dbReference>
<comment type="catalytic activity">
    <reaction evidence="16">
        <text>[GlcNAc-(1-&gt;4)-Mur2Ac(oyl-L-Ala-gamma-D-Glu-L-Lys-D-Ala-D-Ala)](n)-di-trans,octa-cis-undecaprenyl diphosphate + beta-D-GlcNAc-(1-&gt;4)-Mur2Ac(oyl-L-Ala-gamma-D-Glu-L-Lys-D-Ala-D-Ala)-di-trans,octa-cis-undecaprenyl diphosphate = [GlcNAc-(1-&gt;4)-Mur2Ac(oyl-L-Ala-gamma-D-Glu-L-Lys-D-Ala-D-Ala)](n+1)-di-trans,octa-cis-undecaprenyl diphosphate + di-trans,octa-cis-undecaprenyl diphosphate + H(+)</text>
        <dbReference type="Rhea" id="RHEA:23708"/>
        <dbReference type="Rhea" id="RHEA-COMP:9602"/>
        <dbReference type="Rhea" id="RHEA-COMP:9603"/>
        <dbReference type="ChEBI" id="CHEBI:15378"/>
        <dbReference type="ChEBI" id="CHEBI:58405"/>
        <dbReference type="ChEBI" id="CHEBI:60033"/>
        <dbReference type="ChEBI" id="CHEBI:78435"/>
        <dbReference type="EC" id="2.4.99.28"/>
    </reaction>
</comment>
<keyword evidence="13" id="KW-0511">Multifunctional enzyme</keyword>
<dbReference type="InterPro" id="IPR036950">
    <property type="entry name" value="PBP_transglycosylase"/>
</dbReference>
<keyword evidence="12 18" id="KW-0472">Membrane</keyword>
<dbReference type="GO" id="GO:0009002">
    <property type="term" value="F:serine-type D-Ala-D-Ala carboxypeptidase activity"/>
    <property type="evidence" value="ECO:0007669"/>
    <property type="project" value="UniProtKB-EC"/>
</dbReference>
<dbReference type="PANTHER" id="PTHR32282">
    <property type="entry name" value="BINDING PROTEIN TRANSPEPTIDASE, PUTATIVE-RELATED"/>
    <property type="match status" value="1"/>
</dbReference>
<feature type="domain" description="Penicillin-binding protein transpeptidase" evidence="19">
    <location>
        <begin position="395"/>
        <end position="638"/>
    </location>
</feature>
<accession>A0AAN4HK24</accession>
<dbReference type="PANTHER" id="PTHR32282:SF11">
    <property type="entry name" value="PENICILLIN-BINDING PROTEIN 1B"/>
    <property type="match status" value="1"/>
</dbReference>
<feature type="transmembrane region" description="Helical" evidence="18">
    <location>
        <begin position="28"/>
        <end position="52"/>
    </location>
</feature>
<feature type="compositionally biased region" description="Basic and acidic residues" evidence="17">
    <location>
        <begin position="1"/>
        <end position="12"/>
    </location>
</feature>
<reference evidence="21 22" key="1">
    <citation type="journal article" date="2013" name="Genome Announc.">
        <title>Draft Genome Sequence of Bacillus thuringiensis var. thuringiensis Strain T01-328, a Brazilian Isolate That Produces a Soluble Pesticide Protein, Cry1Ia.</title>
        <authorList>
            <person name="Varani A.M."/>
            <person name="Lemos M.V."/>
            <person name="Fernandes C.C."/>
            <person name="Lemos E.G."/>
            <person name="Alves E.C."/>
            <person name="Desiderio J.A."/>
        </authorList>
    </citation>
    <scope>NUCLEOTIDE SEQUENCE [LARGE SCALE GENOMIC DNA]</scope>
    <source>
        <strain evidence="21 22">T01-328</strain>
    </source>
</reference>
<dbReference type="InterPro" id="IPR001460">
    <property type="entry name" value="PCN-bd_Tpept"/>
</dbReference>
<evidence type="ECO:0000259" key="19">
    <source>
        <dbReference type="Pfam" id="PF00905"/>
    </source>
</evidence>
<comment type="subcellular location">
    <subcellularLocation>
        <location evidence="1">Cell membrane</location>
    </subcellularLocation>
</comment>
<keyword evidence="8" id="KW-0808">Transferase</keyword>
<evidence type="ECO:0000256" key="15">
    <source>
        <dbReference type="ARBA" id="ARBA00034000"/>
    </source>
</evidence>
<keyword evidence="4" id="KW-1003">Cell membrane</keyword>
<evidence type="ECO:0000256" key="9">
    <source>
        <dbReference type="ARBA" id="ARBA00022801"/>
    </source>
</evidence>
<evidence type="ECO:0000256" key="14">
    <source>
        <dbReference type="ARBA" id="ARBA00023316"/>
    </source>
</evidence>
<evidence type="ECO:0000256" key="2">
    <source>
        <dbReference type="ARBA" id="ARBA00007090"/>
    </source>
</evidence>
<dbReference type="Gene3D" id="1.10.3810.10">
    <property type="entry name" value="Biosynthetic peptidoglycan transglycosylase-like"/>
    <property type="match status" value="1"/>
</dbReference>
<evidence type="ECO:0000256" key="4">
    <source>
        <dbReference type="ARBA" id="ARBA00022475"/>
    </source>
</evidence>
<dbReference type="InterPro" id="IPR012338">
    <property type="entry name" value="Beta-lactam/transpept-like"/>
</dbReference>
<gene>
    <name evidence="21" type="ORF">BTCBT_002531</name>
</gene>
<dbReference type="GO" id="GO:0008955">
    <property type="term" value="F:peptidoglycan glycosyltransferase activity"/>
    <property type="evidence" value="ECO:0007669"/>
    <property type="project" value="UniProtKB-EC"/>
</dbReference>
<dbReference type="InterPro" id="IPR050396">
    <property type="entry name" value="Glycosyltr_51/Transpeptidase"/>
</dbReference>
<dbReference type="InterPro" id="IPR001264">
    <property type="entry name" value="Glyco_trans_51"/>
</dbReference>
<dbReference type="EMBL" id="ARXZ02000004">
    <property type="protein sequence ID" value="ERI00976.1"/>
    <property type="molecule type" value="Genomic_DNA"/>
</dbReference>
<dbReference type="GO" id="GO:0071555">
    <property type="term" value="P:cell wall organization"/>
    <property type="evidence" value="ECO:0007669"/>
    <property type="project" value="UniProtKB-KW"/>
</dbReference>
<sequence length="926" mass="106059">METREERGIKKVKEQKKKKKKTSKKRKVLKFFLGTSLVSLIGASGVFGYGYYKYGDEIAKSITKGYDKVSKINASTFNSKKSTQILDKDGNILKELKAQEFSYVSSKDMSPFIEKAFVSIEDERFYDHRGIDFKGLLRSVYTFVKSGGGTVQGGSTITQQLTKNVFLTMDRTMWRKIEEMVIAQELEEKYSKKEIMEFYVNNIYFGHGKYGIETASQYYFSKSAKDLKLSEVAMLAGVPNNPSIYDPVKNPAKAKKRRNIILFKMKELGYIGEKEYKEAVAEELGLNVNPNTINNQIEGSALTYAIDNAVKVLMEEDGFNFRYQFKDDADRKAYFEKYQEKYDEMRQKIVMGGFKIETSIDPKKQEELQNVVDAEMKKFREKDPNSGIYKKQSAVTTIDNTTGEVVAIVGGRTQEGNNFNRAYLGARQPGSTMKPLVAYTPAFERGYSPDSVLEDSEVPKGPRNWYRGYRGAVTVRHALESSINTIPFKLASEFGGNTITQYLTNMEFKYLTPQDNNPIIAVGGLTRGATTVEMASGYSTIARSGQFIRPTNVRKITFLSTNDVIYENDKKTVKVYDKGASYLMTDTMRSVLHGDQGTGKQANMSNYPFAVGKTGTTDSNKDSWFVGYTPYYTTAVYTGDDTPQEQSNSISITTMDIWRKFMEQIHEGLEVKDFEKPDTVFVQDGKLVNSLYTVKQKQNVRERNESKRIRKETNAQQERLDAEDYRIIHGLTKSEELERERYMKELITQINDFSATEPSQYDAVKTLEEDGWKRLDRVKHKSAYDDLKVEFNKSLRKVARDKANLEEKIRQEKLAEERRKQEEERKRLEEERRLKEVEEAKKMAEQKRIEDAKKREIEASQKEKEVNKAKQNVSQPTPNTVNENPIVPQDGQEVNTSQDQAQSQTEVQPTLPKVEEQPLQSNTQSE</sequence>
<dbReference type="GO" id="GO:0008360">
    <property type="term" value="P:regulation of cell shape"/>
    <property type="evidence" value="ECO:0007669"/>
    <property type="project" value="UniProtKB-KW"/>
</dbReference>
<dbReference type="GO" id="GO:0005886">
    <property type="term" value="C:plasma membrane"/>
    <property type="evidence" value="ECO:0007669"/>
    <property type="project" value="UniProtKB-SubCell"/>
</dbReference>
<evidence type="ECO:0000256" key="16">
    <source>
        <dbReference type="ARBA" id="ARBA00049902"/>
    </source>
</evidence>
<keyword evidence="7" id="KW-0328">Glycosyltransferase</keyword>
<keyword evidence="14" id="KW-0961">Cell wall biogenesis/degradation</keyword>
<dbReference type="GO" id="GO:0006508">
    <property type="term" value="P:proteolysis"/>
    <property type="evidence" value="ECO:0007669"/>
    <property type="project" value="UniProtKB-KW"/>
</dbReference>
<keyword evidence="6" id="KW-0645">Protease</keyword>
<comment type="caution">
    <text evidence="21">The sequence shown here is derived from an EMBL/GenBank/DDBJ whole genome shotgun (WGS) entry which is preliminary data.</text>
</comment>
<feature type="compositionally biased region" description="Polar residues" evidence="17">
    <location>
        <begin position="892"/>
        <end position="908"/>
    </location>
</feature>
<evidence type="ECO:0000256" key="12">
    <source>
        <dbReference type="ARBA" id="ARBA00023136"/>
    </source>
</evidence>
<evidence type="ECO:0000256" key="11">
    <source>
        <dbReference type="ARBA" id="ARBA00022984"/>
    </source>
</evidence>
<dbReference type="InterPro" id="IPR023346">
    <property type="entry name" value="Lysozyme-like_dom_sf"/>
</dbReference>
<evidence type="ECO:0000256" key="8">
    <source>
        <dbReference type="ARBA" id="ARBA00022679"/>
    </source>
</evidence>
<feature type="region of interest" description="Disordered" evidence="17">
    <location>
        <begin position="1"/>
        <end position="21"/>
    </location>
</feature>
<comment type="catalytic activity">
    <reaction evidence="15">
        <text>Preferential cleavage: (Ac)2-L-Lys-D-Ala-|-D-Ala. Also transpeptidation of peptidyl-alanyl moieties that are N-acyl substituents of D-alanine.</text>
        <dbReference type="EC" id="3.4.16.4"/>
    </reaction>
</comment>
<comment type="similarity">
    <text evidence="2">In the C-terminal section; belongs to the transpeptidase family.</text>
</comment>
<evidence type="ECO:0000256" key="7">
    <source>
        <dbReference type="ARBA" id="ARBA00022676"/>
    </source>
</evidence>
<dbReference type="SUPFAM" id="SSF56601">
    <property type="entry name" value="beta-lactamase/transpeptidase-like"/>
    <property type="match status" value="1"/>
</dbReference>
<evidence type="ECO:0000256" key="10">
    <source>
        <dbReference type="ARBA" id="ARBA00022960"/>
    </source>
</evidence>
<dbReference type="Gene3D" id="3.40.710.10">
    <property type="entry name" value="DD-peptidase/beta-lactamase superfamily"/>
    <property type="match status" value="1"/>
</dbReference>
<evidence type="ECO:0000256" key="18">
    <source>
        <dbReference type="SAM" id="Phobius"/>
    </source>
</evidence>
<protein>
    <submittedName>
        <fullName evidence="21">Penicillin-binding protein 4</fullName>
    </submittedName>
</protein>
<dbReference type="Pfam" id="PF00912">
    <property type="entry name" value="Transgly"/>
    <property type="match status" value="1"/>
</dbReference>
<dbReference type="Pfam" id="PF00905">
    <property type="entry name" value="Transpeptidase"/>
    <property type="match status" value="1"/>
</dbReference>
<feature type="compositionally biased region" description="Basic and acidic residues" evidence="17">
    <location>
        <begin position="816"/>
        <end position="868"/>
    </location>
</feature>
<feature type="domain" description="Glycosyl transferase family 51" evidence="20">
    <location>
        <begin position="90"/>
        <end position="266"/>
    </location>
</feature>
<evidence type="ECO:0000256" key="1">
    <source>
        <dbReference type="ARBA" id="ARBA00004236"/>
    </source>
</evidence>
<feature type="region of interest" description="Disordered" evidence="17">
    <location>
        <begin position="816"/>
        <end position="926"/>
    </location>
</feature>
<dbReference type="SUPFAM" id="SSF53955">
    <property type="entry name" value="Lysozyme-like"/>
    <property type="match status" value="1"/>
</dbReference>
<evidence type="ECO:0000256" key="13">
    <source>
        <dbReference type="ARBA" id="ARBA00023268"/>
    </source>
</evidence>
<keyword evidence="18" id="KW-1133">Transmembrane helix</keyword>
<evidence type="ECO:0000256" key="6">
    <source>
        <dbReference type="ARBA" id="ARBA00022670"/>
    </source>
</evidence>
<keyword evidence="5" id="KW-0121">Carboxypeptidase</keyword>
<dbReference type="GO" id="GO:0030288">
    <property type="term" value="C:outer membrane-bounded periplasmic space"/>
    <property type="evidence" value="ECO:0007669"/>
    <property type="project" value="TreeGrafter"/>
</dbReference>
<evidence type="ECO:0000313" key="21">
    <source>
        <dbReference type="EMBL" id="ERI00976.1"/>
    </source>
</evidence>
<dbReference type="GO" id="GO:0008658">
    <property type="term" value="F:penicillin binding"/>
    <property type="evidence" value="ECO:0007669"/>
    <property type="project" value="InterPro"/>
</dbReference>
<dbReference type="Proteomes" id="UP000013487">
    <property type="component" value="Unassembled WGS sequence"/>
</dbReference>
<evidence type="ECO:0000256" key="17">
    <source>
        <dbReference type="SAM" id="MobiDB-lite"/>
    </source>
</evidence>
<dbReference type="AlphaFoldDB" id="A0AAN4HK24"/>
<evidence type="ECO:0000313" key="22">
    <source>
        <dbReference type="Proteomes" id="UP000013487"/>
    </source>
</evidence>
<feature type="compositionally biased region" description="Polar residues" evidence="17">
    <location>
        <begin position="869"/>
        <end position="883"/>
    </location>
</feature>
<comment type="similarity">
    <text evidence="3">In the N-terminal section; belongs to the glycosyltransferase 51 family.</text>
</comment>
<keyword evidence="11" id="KW-0573">Peptidoglycan synthesis</keyword>
<keyword evidence="18" id="KW-0812">Transmembrane</keyword>